<evidence type="ECO:0000313" key="1">
    <source>
        <dbReference type="EMBL" id="OSD00282.1"/>
    </source>
</evidence>
<reference evidence="1 2" key="1">
    <citation type="journal article" date="2015" name="Biotechnol. Biofuels">
        <title>Enhanced degradation of softwood versus hardwood by the white-rot fungus Pycnoporus coccineus.</title>
        <authorList>
            <person name="Couturier M."/>
            <person name="Navarro D."/>
            <person name="Chevret D."/>
            <person name="Henrissat B."/>
            <person name="Piumi F."/>
            <person name="Ruiz-Duenas F.J."/>
            <person name="Martinez A.T."/>
            <person name="Grigoriev I.V."/>
            <person name="Riley R."/>
            <person name="Lipzen A."/>
            <person name="Berrin J.G."/>
            <person name="Master E.R."/>
            <person name="Rosso M.N."/>
        </authorList>
    </citation>
    <scope>NUCLEOTIDE SEQUENCE [LARGE SCALE GENOMIC DNA]</scope>
    <source>
        <strain evidence="1 2">BRFM310</strain>
    </source>
</reference>
<dbReference type="OrthoDB" id="3251205at2759"/>
<dbReference type="EMBL" id="KZ084120">
    <property type="protein sequence ID" value="OSD00282.1"/>
    <property type="molecule type" value="Genomic_DNA"/>
</dbReference>
<organism evidence="1 2">
    <name type="scientific">Trametes coccinea (strain BRFM310)</name>
    <name type="common">Pycnoporus coccineus</name>
    <dbReference type="NCBI Taxonomy" id="1353009"/>
    <lineage>
        <taxon>Eukaryota</taxon>
        <taxon>Fungi</taxon>
        <taxon>Dikarya</taxon>
        <taxon>Basidiomycota</taxon>
        <taxon>Agaricomycotina</taxon>
        <taxon>Agaricomycetes</taxon>
        <taxon>Polyporales</taxon>
        <taxon>Polyporaceae</taxon>
        <taxon>Trametes</taxon>
    </lineage>
</organism>
<name>A0A1Y2IK54_TRAC3</name>
<evidence type="ECO:0008006" key="3">
    <source>
        <dbReference type="Google" id="ProtNLM"/>
    </source>
</evidence>
<evidence type="ECO:0000313" key="2">
    <source>
        <dbReference type="Proteomes" id="UP000193067"/>
    </source>
</evidence>
<sequence length="780" mass="87751">MSSAGSSTRQFTPASAAERPTATLARHGYLATAPLLPTLAVSFQALDAYRELHGACPRLSVYAFCRALCALHQNAFRGVYVEQFSIAFDVYLDILHEVDVRIARALSRDIPDWRMKNACAPCFHVLEDEPPLLFDLFVTIDGNSSLKHVDNAFRSGDRRFDSRAARTDIIIPANEVDVFENEVQTARKVRYFPSAAVSTTPTPAMPPELPPETTSENLAEPAQAKSICAERWRNAGPETHKKMFTLFAATGVFVCLCRHGQLLTMCDMIRSGELMKYALAIADKLMRVYGPSVRIKLGYDIACEFFKILMRSSLGSRADAVISCVVPAFHGHSHNRACQLDWHPMYMKGVGKEDFEGCERFFSASNDLASGTRLASAFHRHQAIEQHVAFWAVRKHVESGKFIFNNYRQALQIIEEGTRALAIYEQDLQTGAADYERYLVQEREYLFGLKSEPPELALKFEYIEALQLLEQEGFLDYLIIKTGITGKEITAIKREYVNSHKRVMAAEETVQRIEEMLDLSTQWIPTSTEYKTTAAELHIRKYRGALDSLERLVVQRLFELKKLGVNGIGYKLREKIGKALRTRAEAIRNTLATYNRLAASLTPPREQLTWEQIMTMVSIGEFDLLRDARQDIRAQAWAKPTHREATQTYFNVERAREEIQRLNVEIRRLFSSMVDEHVDYYRATCAARSENPELASELEVRREYRGVLDEGIVAWLQKTAALPGFSGKLEYGHRIGRDKAVGAVEDDIDDEGGIPGAGGLGPSNCIVDFCEALGGDADNA</sequence>
<dbReference type="InterPro" id="IPR040521">
    <property type="entry name" value="KDZ"/>
</dbReference>
<dbReference type="PANTHER" id="PTHR33096">
    <property type="entry name" value="CXC2 DOMAIN-CONTAINING PROTEIN"/>
    <property type="match status" value="1"/>
</dbReference>
<accession>A0A1Y2IK54</accession>
<proteinExistence type="predicted"/>
<protein>
    <recommendedName>
        <fullName evidence="3">CxC1-like cysteine cluster associated with KDZ transposases domain-containing protein</fullName>
    </recommendedName>
</protein>
<gene>
    <name evidence="1" type="ORF">PYCCODRAFT_1446390</name>
</gene>
<keyword evidence="2" id="KW-1185">Reference proteome</keyword>
<dbReference type="Pfam" id="PF18758">
    <property type="entry name" value="KDZ"/>
    <property type="match status" value="1"/>
</dbReference>
<dbReference type="Proteomes" id="UP000193067">
    <property type="component" value="Unassembled WGS sequence"/>
</dbReference>
<dbReference type="PANTHER" id="PTHR33096:SF1">
    <property type="entry name" value="CXC1-LIKE CYSTEINE CLUSTER ASSOCIATED WITH KDZ TRANSPOSASES DOMAIN-CONTAINING PROTEIN"/>
    <property type="match status" value="1"/>
</dbReference>
<dbReference type="STRING" id="1353009.A0A1Y2IK54"/>
<dbReference type="AlphaFoldDB" id="A0A1Y2IK54"/>